<evidence type="ECO:0000256" key="1">
    <source>
        <dbReference type="ARBA" id="ARBA00008791"/>
    </source>
</evidence>
<name>A0A6B0T1C9_9EURY</name>
<dbReference type="PANTHER" id="PTHR46268:SF6">
    <property type="entry name" value="UNIVERSAL STRESS PROTEIN UP12"/>
    <property type="match status" value="1"/>
</dbReference>
<protein>
    <submittedName>
        <fullName evidence="3">Universal stress protein</fullName>
    </submittedName>
</protein>
<proteinExistence type="inferred from homology"/>
<dbReference type="InterPro" id="IPR006016">
    <property type="entry name" value="UspA"/>
</dbReference>
<evidence type="ECO:0000259" key="2">
    <source>
        <dbReference type="Pfam" id="PF00582"/>
    </source>
</evidence>
<evidence type="ECO:0000313" key="4">
    <source>
        <dbReference type="Proteomes" id="UP000466535"/>
    </source>
</evidence>
<feature type="domain" description="UspA" evidence="2">
    <location>
        <begin position="144"/>
        <end position="281"/>
    </location>
</feature>
<dbReference type="Gene3D" id="3.40.50.620">
    <property type="entry name" value="HUPs"/>
    <property type="match status" value="2"/>
</dbReference>
<dbReference type="EMBL" id="WUUT01000001">
    <property type="protein sequence ID" value="MXR50977.1"/>
    <property type="molecule type" value="Genomic_DNA"/>
</dbReference>
<dbReference type="CDD" id="cd00293">
    <property type="entry name" value="USP-like"/>
    <property type="match status" value="2"/>
</dbReference>
<accession>A0A6B0T1C9</accession>
<dbReference type="InterPro" id="IPR014729">
    <property type="entry name" value="Rossmann-like_a/b/a_fold"/>
</dbReference>
<keyword evidence="4" id="KW-1185">Reference proteome</keyword>
<dbReference type="PRINTS" id="PR01438">
    <property type="entry name" value="UNVRSLSTRESS"/>
</dbReference>
<evidence type="ECO:0000313" key="3">
    <source>
        <dbReference type="EMBL" id="MXR50977.1"/>
    </source>
</evidence>
<sequence length="285" mass="30528">MSILVAYDGSDQSEYALQTAVDSFPDQPLLLVYVVKPVGNYTDAAGYTRAQYRQEFDRAESMLETASESIPADRPVEHVVRHGRPAHEILRVAADRGVDHVVVGSRGRDGAKRLLLGSVAEAVARRASVPVTVVRHPPAGGSPERVLVPFDGSDPATAALEYALGQYPDAEITVVYAVYPPPEVTGADDDPVSGSLENWVDRLDEHTTDLLEQAESRAARPIDVETVSGDPAPAIVDYAETAAVDHIVIGSHGRDGLSRLIMGSVAETVVRRAPTSVTVVRESDD</sequence>
<reference evidence="3 4" key="1">
    <citation type="submission" date="2019-12" db="EMBL/GenBank/DDBJ databases">
        <title>Isolation and characterization of three novel carbon monoxide-oxidizing members of Halobacteria from salione crusts and soils.</title>
        <authorList>
            <person name="Myers M.R."/>
            <person name="King G.M."/>
        </authorList>
    </citation>
    <scope>NUCLEOTIDE SEQUENCE [LARGE SCALE GENOMIC DNA]</scope>
    <source>
        <strain evidence="3 4">WSH3</strain>
    </source>
</reference>
<dbReference type="RefSeq" id="WP_159763058.1">
    <property type="nucleotide sequence ID" value="NZ_WUUT01000001.1"/>
</dbReference>
<feature type="domain" description="UspA" evidence="2">
    <location>
        <begin position="2"/>
        <end position="135"/>
    </location>
</feature>
<comment type="similarity">
    <text evidence="1">Belongs to the universal stress protein A family.</text>
</comment>
<comment type="caution">
    <text evidence="3">The sequence shown here is derived from an EMBL/GenBank/DDBJ whole genome shotgun (WGS) entry which is preliminary data.</text>
</comment>
<dbReference type="InterPro" id="IPR006015">
    <property type="entry name" value="Universal_stress_UspA"/>
</dbReference>
<gene>
    <name evidence="3" type="ORF">GRX03_05055</name>
</gene>
<dbReference type="SUPFAM" id="SSF52402">
    <property type="entry name" value="Adenine nucleotide alpha hydrolases-like"/>
    <property type="match status" value="2"/>
</dbReference>
<organism evidence="3 4">
    <name type="scientific">Halovenus carboxidivorans</name>
    <dbReference type="NCBI Taxonomy" id="2692199"/>
    <lineage>
        <taxon>Archaea</taxon>
        <taxon>Methanobacteriati</taxon>
        <taxon>Methanobacteriota</taxon>
        <taxon>Stenosarchaea group</taxon>
        <taxon>Halobacteria</taxon>
        <taxon>Halobacteriales</taxon>
        <taxon>Haloarculaceae</taxon>
        <taxon>Halovenus</taxon>
    </lineage>
</organism>
<dbReference type="Proteomes" id="UP000466535">
    <property type="component" value="Unassembled WGS sequence"/>
</dbReference>
<dbReference type="Pfam" id="PF00582">
    <property type="entry name" value="Usp"/>
    <property type="match status" value="2"/>
</dbReference>
<dbReference type="PANTHER" id="PTHR46268">
    <property type="entry name" value="STRESS RESPONSE PROTEIN NHAX"/>
    <property type="match status" value="1"/>
</dbReference>
<dbReference type="AlphaFoldDB" id="A0A6B0T1C9"/>